<reference evidence="1" key="3">
    <citation type="submission" date="2016-05" db="EMBL/GenBank/DDBJ databases">
        <title>WGS assembly of Xenopus tropicalis.</title>
        <authorList>
            <person name="Sessions A."/>
            <person name="Jenkins J."/>
            <person name="Mitros T."/>
            <person name="Lyons J.T."/>
            <person name="Dichmann D.S."/>
            <person name="Robert J."/>
            <person name="Harland R.M."/>
            <person name="Rokhsar D.S."/>
        </authorList>
    </citation>
    <scope>NUCLEOTIDE SEQUENCE</scope>
    <source>
        <strain evidence="1">Nigerian</strain>
    </source>
</reference>
<gene>
    <name evidence="1" type="ORF">XENTR_v90027182mg</name>
</gene>
<reference evidence="1" key="1">
    <citation type="submission" date="2009-11" db="EMBL/GenBank/DDBJ databases">
        <authorList>
            <consortium name="US DOE Joint Genome Institute (JGI-PGF)"/>
            <person name="Ottilar R."/>
            <person name="Schmutz J."/>
            <person name="Salamov A."/>
            <person name="Cheng J.F."/>
            <person name="Lucas S."/>
            <person name="Pitluck S."/>
            <person name="Gundlach H."/>
            <person name="Guo Y."/>
            <person name="Haberer G."/>
            <person name="Nasrallah J."/>
            <person name="Mayer K.F.X."/>
            <person name="van de Peer Y."/>
            <person name="Weigel D."/>
            <person name="Grigoriev I.V."/>
        </authorList>
    </citation>
    <scope>NUCLEOTIDE SEQUENCE</scope>
    <source>
        <strain evidence="1">Nigerian</strain>
    </source>
</reference>
<accession>A0A1B8Y3B7</accession>
<dbReference type="AlphaFoldDB" id="A0A1B8Y3B7"/>
<name>A0A1B8Y3B7_XENTR</name>
<sequence>MCGGGGSAGTGESLGSQLHGDIQEEIECFSYWTTMLLNGLTGLSELVRGWCINSPNAYCWSPRGRRVPKWGSWSAEQYKYGMVHMQEGGGGVVDCGRNALGPCVSQDEVISQC</sequence>
<organism evidence="1">
    <name type="scientific">Xenopus tropicalis</name>
    <name type="common">Western clawed frog</name>
    <name type="synonym">Silurana tropicalis</name>
    <dbReference type="NCBI Taxonomy" id="8364"/>
    <lineage>
        <taxon>Eukaryota</taxon>
        <taxon>Metazoa</taxon>
        <taxon>Chordata</taxon>
        <taxon>Craniata</taxon>
        <taxon>Vertebrata</taxon>
        <taxon>Euteleostomi</taxon>
        <taxon>Amphibia</taxon>
        <taxon>Batrachia</taxon>
        <taxon>Anura</taxon>
        <taxon>Pipoidea</taxon>
        <taxon>Pipidae</taxon>
        <taxon>Xenopodinae</taxon>
        <taxon>Xenopus</taxon>
        <taxon>Silurana</taxon>
    </lineage>
</organism>
<reference evidence="1" key="2">
    <citation type="journal article" date="2010" name="Science">
        <title>The genome of the Western clawed frog Xenopus tropicalis.</title>
        <authorList>
            <person name="Hellsten U."/>
            <person name="Harland R.M."/>
            <person name="Gilchrist M.J."/>
            <person name="Hendrix D."/>
            <person name="Jurka J."/>
            <person name="Kapitonov V."/>
            <person name="Ovcharenko I."/>
            <person name="Putnam N.H."/>
            <person name="Shu S."/>
            <person name="Taher L."/>
            <person name="Blitz I.L."/>
            <person name="Blumberg B."/>
            <person name="Dichmann D.S."/>
            <person name="Dubchak I."/>
            <person name="Amaya E."/>
            <person name="Detter J.C."/>
            <person name="Fletcher R."/>
            <person name="Gerhard D.S."/>
            <person name="Goodstein D."/>
            <person name="Graves T."/>
            <person name="Grigoriev I.V."/>
            <person name="Grimwood J."/>
            <person name="Kawashima T."/>
            <person name="Lindquist E."/>
            <person name="Lucas S.M."/>
            <person name="Mead P.E."/>
            <person name="Mitros T."/>
            <person name="Ogino H."/>
            <person name="Ohta Y."/>
            <person name="Poliakov A.V."/>
            <person name="Pollet N."/>
            <person name="Robert J."/>
            <person name="Salamov A."/>
            <person name="Sater A.K."/>
            <person name="Schmutz J."/>
            <person name="Terry A."/>
            <person name="Vize P.D."/>
            <person name="Warren W.C."/>
            <person name="Wells D."/>
            <person name="Wills A."/>
            <person name="Wilson R.K."/>
            <person name="Zimmerman L.B."/>
            <person name="Zorn A.M."/>
            <person name="Grainger R."/>
            <person name="Grammer T."/>
            <person name="Khokha M.K."/>
            <person name="Richardson P.M."/>
            <person name="Rokhsar D.S."/>
        </authorList>
    </citation>
    <scope>NUCLEOTIDE SEQUENCE [LARGE SCALE GENOMIC DNA]</scope>
    <source>
        <strain evidence="1">Nigerian</strain>
    </source>
</reference>
<dbReference type="EMBL" id="KV460499">
    <property type="protein sequence ID" value="OCA17428.1"/>
    <property type="molecule type" value="Genomic_DNA"/>
</dbReference>
<evidence type="ECO:0000313" key="1">
    <source>
        <dbReference type="EMBL" id="OCA17428.1"/>
    </source>
</evidence>
<proteinExistence type="predicted"/>
<protein>
    <submittedName>
        <fullName evidence="1">Uncharacterized protein</fullName>
    </submittedName>
</protein>